<protein>
    <recommendedName>
        <fullName evidence="3">OmpR/PhoB-type domain-containing protein</fullName>
    </recommendedName>
</protein>
<accession>A0AAJ4W7P6</accession>
<dbReference type="InterPro" id="IPR016032">
    <property type="entry name" value="Sig_transdc_resp-reg_C-effctor"/>
</dbReference>
<organism evidence="1 2">
    <name type="scientific">Pragia fontium DSM 5563 = ATCC 49100</name>
    <dbReference type="NCBI Taxonomy" id="1122977"/>
    <lineage>
        <taxon>Bacteria</taxon>
        <taxon>Pseudomonadati</taxon>
        <taxon>Pseudomonadota</taxon>
        <taxon>Gammaproteobacteria</taxon>
        <taxon>Enterobacterales</taxon>
        <taxon>Budviciaceae</taxon>
        <taxon>Pragia</taxon>
    </lineage>
</organism>
<evidence type="ECO:0008006" key="3">
    <source>
        <dbReference type="Google" id="ProtNLM"/>
    </source>
</evidence>
<evidence type="ECO:0000313" key="2">
    <source>
        <dbReference type="Proteomes" id="UP000226420"/>
    </source>
</evidence>
<reference evidence="1 2" key="1">
    <citation type="submission" date="2016-10" db="EMBL/GenBank/DDBJ databases">
        <authorList>
            <person name="Varghese N."/>
            <person name="Submissions S."/>
        </authorList>
    </citation>
    <scope>NUCLEOTIDE SEQUENCE [LARGE SCALE GENOMIC DNA]</scope>
    <source>
        <strain evidence="1 2">DSM 5563</strain>
    </source>
</reference>
<evidence type="ECO:0000313" key="1">
    <source>
        <dbReference type="EMBL" id="SFC01946.1"/>
    </source>
</evidence>
<dbReference type="SUPFAM" id="SSF46894">
    <property type="entry name" value="C-terminal effector domain of the bipartite response regulators"/>
    <property type="match status" value="1"/>
</dbReference>
<proteinExistence type="predicted"/>
<dbReference type="Proteomes" id="UP000226420">
    <property type="component" value="Unassembled WGS sequence"/>
</dbReference>
<name>A0AAJ4W7P6_9GAMM</name>
<comment type="caution">
    <text evidence="1">The sequence shown here is derived from an EMBL/GenBank/DDBJ whole genome shotgun (WGS) entry which is preliminary data.</text>
</comment>
<gene>
    <name evidence="1" type="ORF">SAMN02745723_101177</name>
</gene>
<dbReference type="AlphaFoldDB" id="A0AAJ4W7P6"/>
<dbReference type="Gene3D" id="1.10.10.10">
    <property type="entry name" value="Winged helix-like DNA-binding domain superfamily/Winged helix DNA-binding domain"/>
    <property type="match status" value="1"/>
</dbReference>
<dbReference type="GO" id="GO:0003677">
    <property type="term" value="F:DNA binding"/>
    <property type="evidence" value="ECO:0007669"/>
    <property type="project" value="InterPro"/>
</dbReference>
<sequence length="137" mass="15896">MVYTDKMEKKASGYYIGKDVLLDIHHNILMNLTASHNERLIRTVKLKGTMMRLLVYLLENADNKLISNNDILVNVWDNFNLKSSSPRLWQVINLLKLKLITTGVPYDFITKSGNKGYTIRAELIMPIYYNEKIQCNT</sequence>
<dbReference type="EMBL" id="FOLW01000001">
    <property type="protein sequence ID" value="SFC01946.1"/>
    <property type="molecule type" value="Genomic_DNA"/>
</dbReference>
<dbReference type="GO" id="GO:0006355">
    <property type="term" value="P:regulation of DNA-templated transcription"/>
    <property type="evidence" value="ECO:0007669"/>
    <property type="project" value="InterPro"/>
</dbReference>
<dbReference type="InterPro" id="IPR036388">
    <property type="entry name" value="WH-like_DNA-bd_sf"/>
</dbReference>